<dbReference type="Pfam" id="PF05731">
    <property type="entry name" value="TROVE"/>
    <property type="match status" value="1"/>
</dbReference>
<dbReference type="InterPro" id="IPR040322">
    <property type="entry name" value="TROVE2"/>
</dbReference>
<evidence type="ECO:0000313" key="9">
    <source>
        <dbReference type="Proteomes" id="UP000507470"/>
    </source>
</evidence>
<accession>A0A6J8B5F4</accession>
<dbReference type="Pfam" id="PF25045">
    <property type="entry name" value="vWA_Ro60"/>
    <property type="match status" value="1"/>
</dbReference>
<name>A0A6J8B5F4_MYTCO</name>
<dbReference type="SUPFAM" id="SSF140864">
    <property type="entry name" value="TROVE domain-like"/>
    <property type="match status" value="1"/>
</dbReference>
<comment type="similarity">
    <text evidence="2">Belongs to the Ro 60 kDa family.</text>
</comment>
<dbReference type="OrthoDB" id="6098064at2759"/>
<sequence>MSFLNQTQPSGDPVSQMEALVGQANNKAGGFSYQVDDFTRLLRFLILGTEGGTYYSSEKELKRENVQSIDRLIMTDQGEQVVDFIRDVSVKGRACKQNTTIYALSVCARSNDLKTKNAAYRALSDICRIPTHLFEFVKYCENESAGSGWGRAHRVAIGKWYNSYKDKPKRLAYHVTKYQSRHSWNHKDVLRLAHIKPETNAISKVIKYIVKGLNEAKSDPVPMADNENVQEVLDFLEGVEKAKKCPRQEIENMKELIAIHELAREHVPTTMLDSIEIWSVLFRQMPMTAMIRNLGKMSSLQMFQSDNQEGKFREDLVIEKLGSKNMLENAKIHPFTIMTAWYQYQAGRGEKGKLSWPVNDRIVKALEGAFYKAFEFVEPTNKRYLLAVDVSGSMTAPVHGSSQITCRDASAAMMLLTTKTEKTCDVLAFSENFTKLDVSATDNMKSVIDKCSRLPFQRTDCSLPMQYACKNKKEYDVFVVYTDSETFFGNMHPSKALEEYRKCSGIRDSRLIVCGMATNGFSIADPSDKFMMDVVGFDTNAPKAMTSFVKGEL</sequence>
<dbReference type="AlphaFoldDB" id="A0A6J8B5F4"/>
<evidence type="ECO:0000256" key="5">
    <source>
        <dbReference type="ARBA" id="ARBA00022884"/>
    </source>
</evidence>
<keyword evidence="5" id="KW-0694">RNA-binding</keyword>
<keyword evidence="6" id="KW-0687">Ribonucleoprotein</keyword>
<dbReference type="EMBL" id="CACVKT020002575">
    <property type="protein sequence ID" value="CAC5378560.1"/>
    <property type="molecule type" value="Genomic_DNA"/>
</dbReference>
<dbReference type="Proteomes" id="UP000507470">
    <property type="component" value="Unassembled WGS sequence"/>
</dbReference>
<dbReference type="GO" id="GO:1990904">
    <property type="term" value="C:ribonucleoprotein complex"/>
    <property type="evidence" value="ECO:0007669"/>
    <property type="project" value="UniProtKB-KW"/>
</dbReference>
<keyword evidence="4" id="KW-0479">Metal-binding</keyword>
<evidence type="ECO:0000256" key="4">
    <source>
        <dbReference type="ARBA" id="ARBA00022723"/>
    </source>
</evidence>
<reference evidence="8 9" key="1">
    <citation type="submission" date="2020-06" db="EMBL/GenBank/DDBJ databases">
        <authorList>
            <person name="Li R."/>
            <person name="Bekaert M."/>
        </authorList>
    </citation>
    <scope>NUCLEOTIDE SEQUENCE [LARGE SCALE GENOMIC DNA]</scope>
    <source>
        <strain evidence="9">wild</strain>
    </source>
</reference>
<dbReference type="PANTHER" id="PTHR14202:SF0">
    <property type="entry name" value="RNA-BINDING PROTEIN RO60"/>
    <property type="match status" value="1"/>
</dbReference>
<proteinExistence type="inferred from homology"/>
<dbReference type="GO" id="GO:0046872">
    <property type="term" value="F:metal ion binding"/>
    <property type="evidence" value="ECO:0007669"/>
    <property type="project" value="UniProtKB-KW"/>
</dbReference>
<dbReference type="Gene3D" id="3.40.50.410">
    <property type="entry name" value="von Willebrand factor, type A domain"/>
    <property type="match status" value="2"/>
</dbReference>
<feature type="domain" description="TROVE" evidence="7">
    <location>
        <begin position="24"/>
        <end position="382"/>
    </location>
</feature>
<comment type="subcellular location">
    <subcellularLocation>
        <location evidence="1">Cytoplasm</location>
    </subcellularLocation>
</comment>
<dbReference type="InterPro" id="IPR008858">
    <property type="entry name" value="TROVE_dom"/>
</dbReference>
<evidence type="ECO:0000256" key="3">
    <source>
        <dbReference type="ARBA" id="ARBA00022490"/>
    </source>
</evidence>
<dbReference type="PANTHER" id="PTHR14202">
    <property type="entry name" value="60 KDA RIBONUCLEOPROTEIN SSA/RO"/>
    <property type="match status" value="1"/>
</dbReference>
<dbReference type="GO" id="GO:0003723">
    <property type="term" value="F:RNA binding"/>
    <property type="evidence" value="ECO:0007669"/>
    <property type="project" value="UniProtKB-KW"/>
</dbReference>
<evidence type="ECO:0000256" key="1">
    <source>
        <dbReference type="ARBA" id="ARBA00004496"/>
    </source>
</evidence>
<evidence type="ECO:0000259" key="7">
    <source>
        <dbReference type="PROSITE" id="PS50988"/>
    </source>
</evidence>
<evidence type="ECO:0000313" key="8">
    <source>
        <dbReference type="EMBL" id="CAC5378560.1"/>
    </source>
</evidence>
<keyword evidence="9" id="KW-1185">Reference proteome</keyword>
<protein>
    <submittedName>
        <fullName evidence="8">TROVE2</fullName>
    </submittedName>
</protein>
<dbReference type="PROSITE" id="PS50988">
    <property type="entry name" value="TROVE"/>
    <property type="match status" value="1"/>
</dbReference>
<evidence type="ECO:0000256" key="6">
    <source>
        <dbReference type="ARBA" id="ARBA00023274"/>
    </source>
</evidence>
<evidence type="ECO:0000256" key="2">
    <source>
        <dbReference type="ARBA" id="ARBA00007814"/>
    </source>
</evidence>
<dbReference type="InterPro" id="IPR056800">
    <property type="entry name" value="vWA_Ro60"/>
</dbReference>
<organism evidence="8 9">
    <name type="scientific">Mytilus coruscus</name>
    <name type="common">Sea mussel</name>
    <dbReference type="NCBI Taxonomy" id="42192"/>
    <lineage>
        <taxon>Eukaryota</taxon>
        <taxon>Metazoa</taxon>
        <taxon>Spiralia</taxon>
        <taxon>Lophotrochozoa</taxon>
        <taxon>Mollusca</taxon>
        <taxon>Bivalvia</taxon>
        <taxon>Autobranchia</taxon>
        <taxon>Pteriomorphia</taxon>
        <taxon>Mytilida</taxon>
        <taxon>Mytiloidea</taxon>
        <taxon>Mytilidae</taxon>
        <taxon>Mytilinae</taxon>
        <taxon>Mytilus</taxon>
    </lineage>
</organism>
<dbReference type="SUPFAM" id="SSF53300">
    <property type="entry name" value="vWA-like"/>
    <property type="match status" value="1"/>
</dbReference>
<keyword evidence="3" id="KW-0963">Cytoplasm</keyword>
<dbReference type="GO" id="GO:0005737">
    <property type="term" value="C:cytoplasm"/>
    <property type="evidence" value="ECO:0007669"/>
    <property type="project" value="UniProtKB-SubCell"/>
</dbReference>
<dbReference type="InterPro" id="IPR037214">
    <property type="entry name" value="TROVE_dom_sf"/>
</dbReference>
<dbReference type="InterPro" id="IPR036465">
    <property type="entry name" value="vWFA_dom_sf"/>
</dbReference>
<gene>
    <name evidence="8" type="ORF">MCOR_14747</name>
</gene>